<reference evidence="2" key="2">
    <citation type="submission" date="2022-06" db="UniProtKB">
        <authorList>
            <consortium name="EnsemblMetazoa"/>
        </authorList>
    </citation>
    <scope>IDENTIFICATION</scope>
    <source>
        <strain evidence="2">DF5081</strain>
    </source>
</reference>
<name>A0A8R1IMF8_CAEJA</name>
<accession>A0A8R1IMF8</accession>
<sequence>MMSRTFVVAMLLAGILLLEAYKVPQDPATQLKLKKRGQKCMARILPNTPPSKSLQRELANCFKVDCALAIIPRVETQFPREFPVLKGCMGY</sequence>
<evidence type="ECO:0000313" key="2">
    <source>
        <dbReference type="EnsemblMetazoa" id="CJA35955.1"/>
    </source>
</evidence>
<organism evidence="2 3">
    <name type="scientific">Caenorhabditis japonica</name>
    <dbReference type="NCBI Taxonomy" id="281687"/>
    <lineage>
        <taxon>Eukaryota</taxon>
        <taxon>Metazoa</taxon>
        <taxon>Ecdysozoa</taxon>
        <taxon>Nematoda</taxon>
        <taxon>Chromadorea</taxon>
        <taxon>Rhabditida</taxon>
        <taxon>Rhabditina</taxon>
        <taxon>Rhabditomorpha</taxon>
        <taxon>Rhabditoidea</taxon>
        <taxon>Rhabditidae</taxon>
        <taxon>Peloderinae</taxon>
        <taxon>Caenorhabditis</taxon>
    </lineage>
</organism>
<dbReference type="EnsemblMetazoa" id="CJA35955.1">
    <property type="protein sequence ID" value="CJA35955.1"/>
    <property type="gene ID" value="WBGene00211802"/>
</dbReference>
<protein>
    <submittedName>
        <fullName evidence="2">Uncharacterized protein</fullName>
    </submittedName>
</protein>
<proteinExistence type="predicted"/>
<reference evidence="3" key="1">
    <citation type="submission" date="2010-08" db="EMBL/GenBank/DDBJ databases">
        <authorList>
            <consortium name="Caenorhabditis japonica Sequencing Consortium"/>
            <person name="Wilson R.K."/>
        </authorList>
    </citation>
    <scope>NUCLEOTIDE SEQUENCE [LARGE SCALE GENOMIC DNA]</scope>
    <source>
        <strain evidence="3">DF5081</strain>
    </source>
</reference>
<evidence type="ECO:0000313" key="3">
    <source>
        <dbReference type="Proteomes" id="UP000005237"/>
    </source>
</evidence>
<keyword evidence="3" id="KW-1185">Reference proteome</keyword>
<evidence type="ECO:0000256" key="1">
    <source>
        <dbReference type="SAM" id="SignalP"/>
    </source>
</evidence>
<dbReference type="Proteomes" id="UP000005237">
    <property type="component" value="Unassembled WGS sequence"/>
</dbReference>
<feature type="chain" id="PRO_5035899176" evidence="1">
    <location>
        <begin position="21"/>
        <end position="91"/>
    </location>
</feature>
<keyword evidence="1" id="KW-0732">Signal</keyword>
<feature type="signal peptide" evidence="1">
    <location>
        <begin position="1"/>
        <end position="20"/>
    </location>
</feature>
<dbReference type="AlphaFoldDB" id="A0A8R1IMF8"/>